<dbReference type="InterPro" id="IPR043129">
    <property type="entry name" value="ATPase_NBD"/>
</dbReference>
<keyword evidence="3" id="KW-0547">Nucleotide-binding</keyword>
<dbReference type="AlphaFoldDB" id="A0A5C6EET4"/>
<evidence type="ECO:0000256" key="2">
    <source>
        <dbReference type="ARBA" id="ARBA00022679"/>
    </source>
</evidence>
<evidence type="ECO:0000259" key="9">
    <source>
        <dbReference type="Pfam" id="PF02782"/>
    </source>
</evidence>
<evidence type="ECO:0000256" key="1">
    <source>
        <dbReference type="ARBA" id="ARBA00009156"/>
    </source>
</evidence>
<dbReference type="InterPro" id="IPR018484">
    <property type="entry name" value="FGGY_N"/>
</dbReference>
<keyword evidence="6" id="KW-1015">Disulfide bond</keyword>
<dbReference type="InterPro" id="IPR018485">
    <property type="entry name" value="FGGY_C"/>
</dbReference>
<keyword evidence="4 10" id="KW-0418">Kinase</keyword>
<dbReference type="GO" id="GO:0019301">
    <property type="term" value="P:rhamnose catabolic process"/>
    <property type="evidence" value="ECO:0007669"/>
    <property type="project" value="InterPro"/>
</dbReference>
<dbReference type="EC" id="2.7.1.5" evidence="10"/>
<comment type="caution">
    <text evidence="10">The sequence shown here is derived from an EMBL/GenBank/DDBJ whole genome shotgun (WGS) entry which is preliminary data.</text>
</comment>
<evidence type="ECO:0000259" key="8">
    <source>
        <dbReference type="Pfam" id="PF00370"/>
    </source>
</evidence>
<dbReference type="CDD" id="cd07771">
    <property type="entry name" value="ASKHA_NBD_FGGY_RhaB-like"/>
    <property type="match status" value="1"/>
</dbReference>
<evidence type="ECO:0000256" key="3">
    <source>
        <dbReference type="ARBA" id="ARBA00022741"/>
    </source>
</evidence>
<dbReference type="PANTHER" id="PTHR10196">
    <property type="entry name" value="SUGAR KINASE"/>
    <property type="match status" value="1"/>
</dbReference>
<dbReference type="PANTHER" id="PTHR10196:SF93">
    <property type="entry name" value="L-RHAMNULOKINASE"/>
    <property type="match status" value="1"/>
</dbReference>
<keyword evidence="7" id="KW-0684">Rhamnose metabolism</keyword>
<proteinExistence type="inferred from homology"/>
<dbReference type="RefSeq" id="WP_146461722.1">
    <property type="nucleotide sequence ID" value="NZ_SJPW01000008.1"/>
</dbReference>
<dbReference type="GO" id="GO:0005829">
    <property type="term" value="C:cytosol"/>
    <property type="evidence" value="ECO:0007669"/>
    <property type="project" value="TreeGrafter"/>
</dbReference>
<sequence length="491" mass="54216">MTSRHYVACDLGAESGRVILGTLTDGRIELDEVHRFSNGVSRIQGSLRWNVLGIFEELKSGLRQVASRGVAVSSLSVDSWGVDYVLFNKRQPLVAAPYQYRDARTESTYAKSLEQDGREVIFAETGIQFMSINTLYHLIADVENNPDTLSVADQFLNIADYFNYLFCGVARSEVSLASTTQIYNPTTHDWSTKLIDRFSLPKKLFPEIVPSGTRLGQLTDEIMEETGLWATQAIATCSHDTGSAVAAVPAQPGDDWAYLSSGTWSLIGVELPEPLINDSVLQYNYTNEAGYGGTTRFLKNIVGLWLLQESRRLWQLDGTELDYSEINRLASEGEPFRSIIDAGDPRFLNPKNMPRTITKFCRETGQPEPETHGQFARTIFESLALLYAKTLDTIEQMTGRTITKLHIVGGGSQSQLLNQFTADASGRTVLAGPVEATAIGNVLIQAIAMGELKSLDEVREIVGRSCSIDTFSPSCDPQWKSARERLDALTG</sequence>
<dbReference type="GO" id="GO:0004370">
    <property type="term" value="F:glycerol kinase activity"/>
    <property type="evidence" value="ECO:0007669"/>
    <property type="project" value="TreeGrafter"/>
</dbReference>
<feature type="domain" description="Carbohydrate kinase FGGY C-terminal" evidence="9">
    <location>
        <begin position="257"/>
        <end position="449"/>
    </location>
</feature>
<keyword evidence="5" id="KW-0067">ATP-binding</keyword>
<accession>A0A5C6EET4</accession>
<dbReference type="PIRSF" id="PIRSF000538">
    <property type="entry name" value="GlpK"/>
    <property type="match status" value="1"/>
</dbReference>
<dbReference type="GO" id="GO:0005524">
    <property type="term" value="F:ATP binding"/>
    <property type="evidence" value="ECO:0007669"/>
    <property type="project" value="UniProtKB-KW"/>
</dbReference>
<evidence type="ECO:0000313" key="10">
    <source>
        <dbReference type="EMBL" id="TWU46066.1"/>
    </source>
</evidence>
<keyword evidence="2 10" id="KW-0808">Transferase</keyword>
<comment type="similarity">
    <text evidence="1">Belongs to the FGGY kinase family.</text>
</comment>
<feature type="domain" description="Carbohydrate kinase FGGY N-terminal" evidence="8">
    <location>
        <begin position="6"/>
        <end position="245"/>
    </location>
</feature>
<dbReference type="InterPro" id="IPR013449">
    <property type="entry name" value="Rhamnulokinase"/>
</dbReference>
<gene>
    <name evidence="10" type="primary">rhaB_2</name>
    <name evidence="10" type="ORF">Poly51_54610</name>
</gene>
<name>A0A5C6EET4_9BACT</name>
<dbReference type="InterPro" id="IPR000577">
    <property type="entry name" value="Carb_kinase_FGGY"/>
</dbReference>
<evidence type="ECO:0000256" key="7">
    <source>
        <dbReference type="ARBA" id="ARBA00023308"/>
    </source>
</evidence>
<dbReference type="Pfam" id="PF00370">
    <property type="entry name" value="FGGY_N"/>
    <property type="match status" value="1"/>
</dbReference>
<reference evidence="10 11" key="1">
    <citation type="submission" date="2019-02" db="EMBL/GenBank/DDBJ databases">
        <title>Deep-cultivation of Planctomycetes and their phenomic and genomic characterization uncovers novel biology.</title>
        <authorList>
            <person name="Wiegand S."/>
            <person name="Jogler M."/>
            <person name="Boedeker C."/>
            <person name="Pinto D."/>
            <person name="Vollmers J."/>
            <person name="Rivas-Marin E."/>
            <person name="Kohn T."/>
            <person name="Peeters S.H."/>
            <person name="Heuer A."/>
            <person name="Rast P."/>
            <person name="Oberbeckmann S."/>
            <person name="Bunk B."/>
            <person name="Jeske O."/>
            <person name="Meyerdierks A."/>
            <person name="Storesund J.E."/>
            <person name="Kallscheuer N."/>
            <person name="Luecker S."/>
            <person name="Lage O.M."/>
            <person name="Pohl T."/>
            <person name="Merkel B.J."/>
            <person name="Hornburger P."/>
            <person name="Mueller R.-W."/>
            <person name="Bruemmer F."/>
            <person name="Labrenz M."/>
            <person name="Spormann A.M."/>
            <person name="Op Den Camp H."/>
            <person name="Overmann J."/>
            <person name="Amann R."/>
            <person name="Jetten M.S.M."/>
            <person name="Mascher T."/>
            <person name="Medema M.H."/>
            <person name="Devos D.P."/>
            <person name="Kaster A.-K."/>
            <person name="Ovreas L."/>
            <person name="Rohde M."/>
            <person name="Galperin M.Y."/>
            <person name="Jogler C."/>
        </authorList>
    </citation>
    <scope>NUCLEOTIDE SEQUENCE [LARGE SCALE GENOMIC DNA]</scope>
    <source>
        <strain evidence="10 11">Poly51</strain>
    </source>
</reference>
<dbReference type="Pfam" id="PF02782">
    <property type="entry name" value="FGGY_C"/>
    <property type="match status" value="1"/>
</dbReference>
<dbReference type="GO" id="GO:0008993">
    <property type="term" value="F:rhamnulokinase activity"/>
    <property type="evidence" value="ECO:0007669"/>
    <property type="project" value="UniProtKB-EC"/>
</dbReference>
<dbReference type="EMBL" id="SJPW01000008">
    <property type="protein sequence ID" value="TWU46066.1"/>
    <property type="molecule type" value="Genomic_DNA"/>
</dbReference>
<dbReference type="GO" id="GO:0006071">
    <property type="term" value="P:glycerol metabolic process"/>
    <property type="evidence" value="ECO:0007669"/>
    <property type="project" value="TreeGrafter"/>
</dbReference>
<dbReference type="Proteomes" id="UP000318288">
    <property type="component" value="Unassembled WGS sequence"/>
</dbReference>
<evidence type="ECO:0000313" key="11">
    <source>
        <dbReference type="Proteomes" id="UP000318288"/>
    </source>
</evidence>
<evidence type="ECO:0000256" key="5">
    <source>
        <dbReference type="ARBA" id="ARBA00022840"/>
    </source>
</evidence>
<organism evidence="10 11">
    <name type="scientific">Rubripirellula tenax</name>
    <dbReference type="NCBI Taxonomy" id="2528015"/>
    <lineage>
        <taxon>Bacteria</taxon>
        <taxon>Pseudomonadati</taxon>
        <taxon>Planctomycetota</taxon>
        <taxon>Planctomycetia</taxon>
        <taxon>Pirellulales</taxon>
        <taxon>Pirellulaceae</taxon>
        <taxon>Rubripirellula</taxon>
    </lineage>
</organism>
<dbReference type="SUPFAM" id="SSF53067">
    <property type="entry name" value="Actin-like ATPase domain"/>
    <property type="match status" value="2"/>
</dbReference>
<evidence type="ECO:0000256" key="6">
    <source>
        <dbReference type="ARBA" id="ARBA00023157"/>
    </source>
</evidence>
<keyword evidence="11" id="KW-1185">Reference proteome</keyword>
<dbReference type="Gene3D" id="3.30.420.40">
    <property type="match status" value="2"/>
</dbReference>
<protein>
    <submittedName>
        <fullName evidence="10">Rhamnulokinase</fullName>
        <ecNumber evidence="10">2.7.1.5</ecNumber>
    </submittedName>
</protein>
<dbReference type="OrthoDB" id="9761504at2"/>
<evidence type="ECO:0000256" key="4">
    <source>
        <dbReference type="ARBA" id="ARBA00022777"/>
    </source>
</evidence>